<proteinExistence type="predicted"/>
<dbReference type="HOGENOM" id="CLU_1570848_0_0_1"/>
<protein>
    <submittedName>
        <fullName evidence="2">Uncharacterized protein</fullName>
    </submittedName>
</protein>
<dbReference type="EMBL" id="ABDF02000002">
    <property type="protein sequence ID" value="EHK26590.1"/>
    <property type="molecule type" value="Genomic_DNA"/>
</dbReference>
<keyword evidence="3" id="KW-1185">Reference proteome</keyword>
<dbReference type="RefSeq" id="XP_013960790.1">
    <property type="nucleotide sequence ID" value="XM_014105315.1"/>
</dbReference>
<feature type="region of interest" description="Disordered" evidence="1">
    <location>
        <begin position="81"/>
        <end position="104"/>
    </location>
</feature>
<comment type="caution">
    <text evidence="2">The sequence shown here is derived from an EMBL/GenBank/DDBJ whole genome shotgun (WGS) entry which is preliminary data.</text>
</comment>
<evidence type="ECO:0000256" key="1">
    <source>
        <dbReference type="SAM" id="MobiDB-lite"/>
    </source>
</evidence>
<organism evidence="2 3">
    <name type="scientific">Hypocrea virens (strain Gv29-8 / FGSC 10586)</name>
    <name type="common">Gliocladium virens</name>
    <name type="synonym">Trichoderma virens</name>
    <dbReference type="NCBI Taxonomy" id="413071"/>
    <lineage>
        <taxon>Eukaryota</taxon>
        <taxon>Fungi</taxon>
        <taxon>Dikarya</taxon>
        <taxon>Ascomycota</taxon>
        <taxon>Pezizomycotina</taxon>
        <taxon>Sordariomycetes</taxon>
        <taxon>Hypocreomycetidae</taxon>
        <taxon>Hypocreales</taxon>
        <taxon>Hypocreaceae</taxon>
        <taxon>Trichoderma</taxon>
    </lineage>
</organism>
<evidence type="ECO:0000313" key="2">
    <source>
        <dbReference type="EMBL" id="EHK26590.1"/>
    </source>
</evidence>
<dbReference type="Proteomes" id="UP000007115">
    <property type="component" value="Unassembled WGS sequence"/>
</dbReference>
<dbReference type="InParanoid" id="G9MGE2"/>
<gene>
    <name evidence="2" type="ORF">TRIVIDRAFT_69508</name>
</gene>
<name>G9MGE2_HYPVG</name>
<dbReference type="AlphaFoldDB" id="G9MGE2"/>
<sequence length="170" mass="18024">MYWMASPQAEKGRRGLTEAAQPVLKHQALVGQEALTECHDQNSAWGYEYVRGLVAGRHSPQAYCWVAQQLQLRALAAKTARPNSGSSSMYHDGDTESNPAATSNRQVANVASSTCYLGDTSIVPGSAGGRVPAKAVGCCMRVHDIGFLAAGAWTAHRAARGKPPAGRFPS</sequence>
<dbReference type="GeneID" id="25797251"/>
<dbReference type="VEuPathDB" id="FungiDB:TRIVIDRAFT_69508"/>
<evidence type="ECO:0000313" key="3">
    <source>
        <dbReference type="Proteomes" id="UP000007115"/>
    </source>
</evidence>
<accession>G9MGE2</accession>
<reference evidence="2 3" key="1">
    <citation type="journal article" date="2011" name="Genome Biol.">
        <title>Comparative genome sequence analysis underscores mycoparasitism as the ancestral life style of Trichoderma.</title>
        <authorList>
            <person name="Kubicek C.P."/>
            <person name="Herrera-Estrella A."/>
            <person name="Seidl-Seiboth V."/>
            <person name="Martinez D.A."/>
            <person name="Druzhinina I.S."/>
            <person name="Thon M."/>
            <person name="Zeilinger S."/>
            <person name="Casas-Flores S."/>
            <person name="Horwitz B.A."/>
            <person name="Mukherjee P.K."/>
            <person name="Mukherjee M."/>
            <person name="Kredics L."/>
            <person name="Alcaraz L.D."/>
            <person name="Aerts A."/>
            <person name="Antal Z."/>
            <person name="Atanasova L."/>
            <person name="Cervantes-Badillo M.G."/>
            <person name="Challacombe J."/>
            <person name="Chertkov O."/>
            <person name="McCluskey K."/>
            <person name="Coulpier F."/>
            <person name="Deshpande N."/>
            <person name="von Doehren H."/>
            <person name="Ebbole D.J."/>
            <person name="Esquivel-Naranjo E.U."/>
            <person name="Fekete E."/>
            <person name="Flipphi M."/>
            <person name="Glaser F."/>
            <person name="Gomez-Rodriguez E.Y."/>
            <person name="Gruber S."/>
            <person name="Han C."/>
            <person name="Henrissat B."/>
            <person name="Hermosa R."/>
            <person name="Hernandez-Onate M."/>
            <person name="Karaffa L."/>
            <person name="Kosti I."/>
            <person name="Le Crom S."/>
            <person name="Lindquist E."/>
            <person name="Lucas S."/>
            <person name="Luebeck M."/>
            <person name="Luebeck P.S."/>
            <person name="Margeot A."/>
            <person name="Metz B."/>
            <person name="Misra M."/>
            <person name="Nevalainen H."/>
            <person name="Omann M."/>
            <person name="Packer N."/>
            <person name="Perrone G."/>
            <person name="Uresti-Rivera E.E."/>
            <person name="Salamov A."/>
            <person name="Schmoll M."/>
            <person name="Seiboth B."/>
            <person name="Shapiro H."/>
            <person name="Sukno S."/>
            <person name="Tamayo-Ramos J.A."/>
            <person name="Tisch D."/>
            <person name="Wiest A."/>
            <person name="Wilkinson H.H."/>
            <person name="Zhang M."/>
            <person name="Coutinho P.M."/>
            <person name="Kenerley C.M."/>
            <person name="Monte E."/>
            <person name="Baker S.E."/>
            <person name="Grigoriev I.V."/>
        </authorList>
    </citation>
    <scope>NUCLEOTIDE SEQUENCE [LARGE SCALE GENOMIC DNA]</scope>
    <source>
        <strain evidence="3">Gv29-8 / FGSC 10586</strain>
    </source>
</reference>